<keyword evidence="1" id="KW-0472">Membrane</keyword>
<keyword evidence="1" id="KW-1133">Transmembrane helix</keyword>
<evidence type="ECO:0000313" key="2">
    <source>
        <dbReference type="EMBL" id="TWB43777.1"/>
    </source>
</evidence>
<name>A0A560HBN5_9PROT</name>
<comment type="caution">
    <text evidence="2">The sequence shown here is derived from an EMBL/GenBank/DDBJ whole genome shotgun (WGS) entry which is preliminary data.</text>
</comment>
<dbReference type="Proteomes" id="UP000315751">
    <property type="component" value="Unassembled WGS sequence"/>
</dbReference>
<reference evidence="2 3" key="1">
    <citation type="submission" date="2019-06" db="EMBL/GenBank/DDBJ databases">
        <title>Genomic Encyclopedia of Type Strains, Phase IV (KMG-V): Genome sequencing to study the core and pangenomes of soil and plant-associated prokaryotes.</title>
        <authorList>
            <person name="Whitman W."/>
        </authorList>
    </citation>
    <scope>NUCLEOTIDE SEQUENCE [LARGE SCALE GENOMIC DNA]</scope>
    <source>
        <strain evidence="2 3">BR 11622</strain>
    </source>
</reference>
<dbReference type="EMBL" id="VITR01000004">
    <property type="protein sequence ID" value="TWB43777.1"/>
    <property type="molecule type" value="Genomic_DNA"/>
</dbReference>
<protein>
    <submittedName>
        <fullName evidence="2">Uncharacterized protein</fullName>
    </submittedName>
</protein>
<feature type="transmembrane region" description="Helical" evidence="1">
    <location>
        <begin position="16"/>
        <end position="38"/>
    </location>
</feature>
<proteinExistence type="predicted"/>
<gene>
    <name evidence="2" type="ORF">FBZ90_104165</name>
</gene>
<keyword evidence="3" id="KW-1185">Reference proteome</keyword>
<feature type="transmembrane region" description="Helical" evidence="1">
    <location>
        <begin position="50"/>
        <end position="67"/>
    </location>
</feature>
<accession>A0A560HBN5</accession>
<evidence type="ECO:0000256" key="1">
    <source>
        <dbReference type="SAM" id="Phobius"/>
    </source>
</evidence>
<dbReference type="AlphaFoldDB" id="A0A560HBN5"/>
<sequence>MPPWRRVLLFQSFRQFLSYVACVSASTLAGMLILNGLTQLRGHDPLPVDIIAWTVIGSLIGSLRLAYRVMPCQWRLAAARPGIIFNRAPDILAGIRYQATEHTAGRTLYRLSVPWYMRWPDSGENAVELRVEGPDVVITGARVAVARLRNALGYDDLVLSPP</sequence>
<evidence type="ECO:0000313" key="3">
    <source>
        <dbReference type="Proteomes" id="UP000315751"/>
    </source>
</evidence>
<keyword evidence="1" id="KW-0812">Transmembrane</keyword>
<organism evidence="2 3">
    <name type="scientific">Nitrospirillum amazonense</name>
    <dbReference type="NCBI Taxonomy" id="28077"/>
    <lineage>
        <taxon>Bacteria</taxon>
        <taxon>Pseudomonadati</taxon>
        <taxon>Pseudomonadota</taxon>
        <taxon>Alphaproteobacteria</taxon>
        <taxon>Rhodospirillales</taxon>
        <taxon>Azospirillaceae</taxon>
        <taxon>Nitrospirillum</taxon>
    </lineage>
</organism>